<reference evidence="1" key="1">
    <citation type="submission" date="2022-04" db="EMBL/GenBank/DDBJ databases">
        <title>Tomato heritable bacteria conferring resistance against bacterial wilt.</title>
        <authorList>
            <person name="Yin J."/>
        </authorList>
    </citation>
    <scope>NUCLEOTIDE SEQUENCE</scope>
    <source>
        <strain evidence="1">Cra20</strain>
    </source>
</reference>
<proteinExistence type="predicted"/>
<comment type="caution">
    <text evidence="1">The sequence shown here is derived from an EMBL/GenBank/DDBJ whole genome shotgun (WGS) entry which is preliminary data.</text>
</comment>
<evidence type="ECO:0000313" key="1">
    <source>
        <dbReference type="EMBL" id="MDT8757742.1"/>
    </source>
</evidence>
<organism evidence="1">
    <name type="scientific">Sphingomonas psychrotolerans</name>
    <dbReference type="NCBI Taxonomy" id="1327635"/>
    <lineage>
        <taxon>Bacteria</taxon>
        <taxon>Pseudomonadati</taxon>
        <taxon>Pseudomonadota</taxon>
        <taxon>Alphaproteobacteria</taxon>
        <taxon>Sphingomonadales</taxon>
        <taxon>Sphingomonadaceae</taxon>
        <taxon>Sphingomonas</taxon>
    </lineage>
</organism>
<name>A0ABU3N1V2_9SPHN</name>
<accession>A0ABU3N1V2</accession>
<sequence>MTLSAVLVRELAAARPRFNALVATARRARSGFDTAALADAVGTRLDPLAMAVEAVAPDRTASVVDAGFALTVTLVDHALSGDRRVLVDRVWREVAVPLAAVVAERPEPALAMLTNAALTLAATPGARVDEWMARMAGLASLLDADTLAGAGQVAAWRAGMAHYRDGALAAADALPEALALAAIGAEDSWIEVRAALAADRWWTPEGMAEGTRFGGFTGFGGPFAAPPEVRAGTEGVFVRSGTRTGLLVADAWGATLHPASAHEFDAARPASRAPSIPPGLPADDLRAAITADTIVFASPRSHFVEVQPWRS</sequence>
<dbReference type="EMBL" id="JALMLT010000001">
    <property type="protein sequence ID" value="MDT8757742.1"/>
    <property type="molecule type" value="Genomic_DNA"/>
</dbReference>
<protein>
    <submittedName>
        <fullName evidence="1">Uncharacterized protein</fullName>
    </submittedName>
</protein>
<gene>
    <name evidence="1" type="ORF">MZO42_03450</name>
</gene>